<dbReference type="InterPro" id="IPR050498">
    <property type="entry name" value="Ycf3"/>
</dbReference>
<comment type="caution">
    <text evidence="4">The sequence shown here is derived from an EMBL/GenBank/DDBJ whole genome shotgun (WGS) entry which is preliminary data.</text>
</comment>
<dbReference type="GO" id="GO:0009279">
    <property type="term" value="C:cell outer membrane"/>
    <property type="evidence" value="ECO:0007669"/>
    <property type="project" value="TreeGrafter"/>
</dbReference>
<dbReference type="GO" id="GO:0046813">
    <property type="term" value="P:receptor-mediated virion attachment to host cell"/>
    <property type="evidence" value="ECO:0007669"/>
    <property type="project" value="TreeGrafter"/>
</dbReference>
<evidence type="ECO:0000313" key="5">
    <source>
        <dbReference type="Proteomes" id="UP001196068"/>
    </source>
</evidence>
<feature type="repeat" description="TPR" evidence="3">
    <location>
        <begin position="99"/>
        <end position="132"/>
    </location>
</feature>
<dbReference type="EMBL" id="JAAEDH010000023">
    <property type="protein sequence ID" value="MBR0656889.1"/>
    <property type="molecule type" value="Genomic_DNA"/>
</dbReference>
<reference evidence="4" key="1">
    <citation type="submission" date="2020-01" db="EMBL/GenBank/DDBJ databases">
        <authorList>
            <person name="Rat A."/>
        </authorList>
    </citation>
    <scope>NUCLEOTIDE SEQUENCE</scope>
    <source>
        <strain evidence="4">LMG 28251</strain>
    </source>
</reference>
<dbReference type="PANTHER" id="PTHR44858">
    <property type="entry name" value="TETRATRICOPEPTIDE REPEAT PROTEIN 6"/>
    <property type="match status" value="1"/>
</dbReference>
<name>A0AAF1K668_9PROT</name>
<dbReference type="PANTHER" id="PTHR44858:SF1">
    <property type="entry name" value="UDP-N-ACETYLGLUCOSAMINE--PEPTIDE N-ACETYLGLUCOSAMINYLTRANSFERASE SPINDLY-RELATED"/>
    <property type="match status" value="1"/>
</dbReference>
<evidence type="ECO:0000256" key="1">
    <source>
        <dbReference type="ARBA" id="ARBA00022737"/>
    </source>
</evidence>
<sequence>MRTLFNIVTGFALLVALIGIGTRWLLKDDDGSRACQRVNEAPAAAVAACTVLLDRGAEIRAARRAVAFGNRCVAYENLGNRDAALADCDEAIRLDPRLAGPYNTRGVVHINRGNLDAAFVDLNEAVRLDPRSPRPYNNRGNLHGLRGNADAAIADYSEAIRLDPTYALAFHNRARVHASRRDIEATRADLAEANRLGRTEAGAELALIEQRLR</sequence>
<feature type="repeat" description="TPR" evidence="3">
    <location>
        <begin position="133"/>
        <end position="166"/>
    </location>
</feature>
<dbReference type="SUPFAM" id="SSF48452">
    <property type="entry name" value="TPR-like"/>
    <property type="match status" value="1"/>
</dbReference>
<dbReference type="RefSeq" id="WP_211875753.1">
    <property type="nucleotide sequence ID" value="NZ_JAAEDH010000023.1"/>
</dbReference>
<dbReference type="Proteomes" id="UP001196068">
    <property type="component" value="Unassembled WGS sequence"/>
</dbReference>
<dbReference type="SMART" id="SM00028">
    <property type="entry name" value="TPR"/>
    <property type="match status" value="4"/>
</dbReference>
<dbReference type="PROSITE" id="PS50005">
    <property type="entry name" value="TPR"/>
    <property type="match status" value="2"/>
</dbReference>
<organism evidence="4 5">
    <name type="scientific">Plastoroseomonas arctica</name>
    <dbReference type="NCBI Taxonomy" id="1509237"/>
    <lineage>
        <taxon>Bacteria</taxon>
        <taxon>Pseudomonadati</taxon>
        <taxon>Pseudomonadota</taxon>
        <taxon>Alphaproteobacteria</taxon>
        <taxon>Acetobacterales</taxon>
        <taxon>Acetobacteraceae</taxon>
        <taxon>Plastoroseomonas</taxon>
    </lineage>
</organism>
<dbReference type="AlphaFoldDB" id="A0AAF1K668"/>
<keyword evidence="2 3" id="KW-0802">TPR repeat</keyword>
<protein>
    <submittedName>
        <fullName evidence="4">Tetratricopeptide repeat protein</fullName>
    </submittedName>
</protein>
<evidence type="ECO:0000313" key="4">
    <source>
        <dbReference type="EMBL" id="MBR0656889.1"/>
    </source>
</evidence>
<gene>
    <name evidence="4" type="ORF">GXW79_17555</name>
</gene>
<dbReference type="Pfam" id="PF00515">
    <property type="entry name" value="TPR_1"/>
    <property type="match status" value="2"/>
</dbReference>
<dbReference type="InterPro" id="IPR011990">
    <property type="entry name" value="TPR-like_helical_dom_sf"/>
</dbReference>
<accession>A0AAF1K668</accession>
<reference evidence="4" key="2">
    <citation type="journal article" date="2021" name="Syst. Appl. Microbiol.">
        <title>Roseomonas hellenica sp. nov., isolated from roots of wild-growing Alkanna tinctoria.</title>
        <authorList>
            <person name="Rat A."/>
            <person name="Naranjo H.D."/>
            <person name="Lebbe L."/>
            <person name="Cnockaert M."/>
            <person name="Krigas N."/>
            <person name="Grigoriadou K."/>
            <person name="Maloupa E."/>
            <person name="Willems A."/>
        </authorList>
    </citation>
    <scope>NUCLEOTIDE SEQUENCE</scope>
    <source>
        <strain evidence="4">LMG 28251</strain>
    </source>
</reference>
<evidence type="ECO:0000256" key="3">
    <source>
        <dbReference type="PROSITE-ProRule" id="PRU00339"/>
    </source>
</evidence>
<dbReference type="Gene3D" id="1.25.40.10">
    <property type="entry name" value="Tetratricopeptide repeat domain"/>
    <property type="match status" value="2"/>
</dbReference>
<proteinExistence type="predicted"/>
<keyword evidence="1" id="KW-0677">Repeat</keyword>
<evidence type="ECO:0000256" key="2">
    <source>
        <dbReference type="ARBA" id="ARBA00022803"/>
    </source>
</evidence>
<dbReference type="InterPro" id="IPR019734">
    <property type="entry name" value="TPR_rpt"/>
</dbReference>
<keyword evidence="5" id="KW-1185">Reference proteome</keyword>
<dbReference type="Pfam" id="PF13181">
    <property type="entry name" value="TPR_8"/>
    <property type="match status" value="1"/>
</dbReference>